<comment type="caution">
    <text evidence="9">The sequence shown here is derived from an EMBL/GenBank/DDBJ whole genome shotgun (WGS) entry which is preliminary data.</text>
</comment>
<keyword evidence="10" id="KW-1185">Reference proteome</keyword>
<dbReference type="SUPFAM" id="SSF56281">
    <property type="entry name" value="Metallo-hydrolase/oxidoreductase"/>
    <property type="match status" value="1"/>
</dbReference>
<feature type="domain" description="Metallo-beta-lactamase" evidence="8">
    <location>
        <begin position="11"/>
        <end position="164"/>
    </location>
</feature>
<dbReference type="Proteomes" id="UP000324973">
    <property type="component" value="Unassembled WGS sequence"/>
</dbReference>
<comment type="similarity">
    <text evidence="3 7">Belongs to the metallo-beta-lactamase superfamily. Glyoxalase II family.</text>
</comment>
<name>A0A5D4XL68_9GAMM</name>
<dbReference type="OrthoDB" id="9802248at2"/>
<dbReference type="AlphaFoldDB" id="A0A5D4XL68"/>
<proteinExistence type="inferred from homology"/>
<dbReference type="PANTHER" id="PTHR43705">
    <property type="entry name" value="HYDROXYACYLGLUTATHIONE HYDROLASE"/>
    <property type="match status" value="1"/>
</dbReference>
<evidence type="ECO:0000256" key="1">
    <source>
        <dbReference type="ARBA" id="ARBA00001623"/>
    </source>
</evidence>
<evidence type="ECO:0000256" key="2">
    <source>
        <dbReference type="ARBA" id="ARBA00004963"/>
    </source>
</evidence>
<feature type="binding site" evidence="7">
    <location>
        <position position="126"/>
    </location>
    <ligand>
        <name>Zn(2+)</name>
        <dbReference type="ChEBI" id="CHEBI:29105"/>
        <label>2</label>
    </ligand>
</feature>
<sequence length="254" mass="27045">MQPIALPALSDNYIWRLADDDGHWLVVDPGEAAPVLAAAGGATAPEAILLTHHHADHVGGVGALLERWPAVPVYGPADPRLPLGAQHVGDGARVEAGPWRFQVLAVPGHTVSHIAFHGHGLLFCGDTLFSLGCGRLFEGTSRDMLGSLDRLAALPAATLVCCGHEYTLANAAFARVVDPDNAALRRRHAQATTMRDQGHPTLPSTLGEELECNPFLRIDAPAVRAAVAARLPAARGDRVEAFAELRRWKDGFRA</sequence>
<dbReference type="Pfam" id="PF16123">
    <property type="entry name" value="HAGH_C"/>
    <property type="match status" value="1"/>
</dbReference>
<evidence type="ECO:0000256" key="6">
    <source>
        <dbReference type="ARBA" id="ARBA00022833"/>
    </source>
</evidence>
<dbReference type="GO" id="GO:0004416">
    <property type="term" value="F:hydroxyacylglutathione hydrolase activity"/>
    <property type="evidence" value="ECO:0007669"/>
    <property type="project" value="UniProtKB-UniRule"/>
</dbReference>
<reference evidence="9 10" key="1">
    <citation type="submission" date="2019-08" db="EMBL/GenBank/DDBJ databases">
        <title>Luteimonas viscosus sp. nov., isolated from soil of a sunflower field.</title>
        <authorList>
            <person name="Jianli Z."/>
            <person name="Ying Z."/>
        </authorList>
    </citation>
    <scope>NUCLEOTIDE SEQUENCE [LARGE SCALE GENOMIC DNA]</scope>
    <source>
        <strain evidence="9 10">XBU10</strain>
    </source>
</reference>
<dbReference type="InterPro" id="IPR017782">
    <property type="entry name" value="Hydroxyacylglutathione_Hdrlase"/>
</dbReference>
<dbReference type="InterPro" id="IPR032282">
    <property type="entry name" value="HAGH_C"/>
</dbReference>
<evidence type="ECO:0000313" key="9">
    <source>
        <dbReference type="EMBL" id="TYT25427.1"/>
    </source>
</evidence>
<feature type="binding site" evidence="7">
    <location>
        <position position="126"/>
    </location>
    <ligand>
        <name>Zn(2+)</name>
        <dbReference type="ChEBI" id="CHEBI:29105"/>
        <label>1</label>
    </ligand>
</feature>
<dbReference type="HAMAP" id="MF_01374">
    <property type="entry name" value="Glyoxalase_2"/>
    <property type="match status" value="1"/>
</dbReference>
<keyword evidence="5 7" id="KW-0378">Hydrolase</keyword>
<dbReference type="EC" id="3.1.2.6" evidence="7"/>
<evidence type="ECO:0000256" key="7">
    <source>
        <dbReference type="HAMAP-Rule" id="MF_01374"/>
    </source>
</evidence>
<dbReference type="InterPro" id="IPR036866">
    <property type="entry name" value="RibonucZ/Hydroxyglut_hydro"/>
</dbReference>
<comment type="pathway">
    <text evidence="2 7">Secondary metabolite metabolism; methylglyoxal degradation; (R)-lactate from methylglyoxal: step 2/2.</text>
</comment>
<dbReference type="PANTHER" id="PTHR43705:SF1">
    <property type="entry name" value="HYDROXYACYLGLUTATHIONE HYDROLASE GLOB"/>
    <property type="match status" value="1"/>
</dbReference>
<organism evidence="9 10">
    <name type="scientific">Luteimonas viscosa</name>
    <dbReference type="NCBI Taxonomy" id="1132694"/>
    <lineage>
        <taxon>Bacteria</taxon>
        <taxon>Pseudomonadati</taxon>
        <taxon>Pseudomonadota</taxon>
        <taxon>Gammaproteobacteria</taxon>
        <taxon>Lysobacterales</taxon>
        <taxon>Lysobacteraceae</taxon>
        <taxon>Luteimonas</taxon>
    </lineage>
</organism>
<dbReference type="InterPro" id="IPR035680">
    <property type="entry name" value="Clx_II_MBL"/>
</dbReference>
<dbReference type="UniPathway" id="UPA00619">
    <property type="reaction ID" value="UER00676"/>
</dbReference>
<dbReference type="GO" id="GO:0046872">
    <property type="term" value="F:metal ion binding"/>
    <property type="evidence" value="ECO:0007669"/>
    <property type="project" value="UniProtKB-KW"/>
</dbReference>
<comment type="cofactor">
    <cofactor evidence="7">
        <name>Zn(2+)</name>
        <dbReference type="ChEBI" id="CHEBI:29105"/>
    </cofactor>
    <text evidence="7">Binds 2 Zn(2+) ions per subunit.</text>
</comment>
<feature type="binding site" evidence="7">
    <location>
        <position position="164"/>
    </location>
    <ligand>
        <name>Zn(2+)</name>
        <dbReference type="ChEBI" id="CHEBI:29105"/>
        <label>2</label>
    </ligand>
</feature>
<evidence type="ECO:0000256" key="4">
    <source>
        <dbReference type="ARBA" id="ARBA00022723"/>
    </source>
</evidence>
<feature type="binding site" evidence="7">
    <location>
        <position position="56"/>
    </location>
    <ligand>
        <name>Zn(2+)</name>
        <dbReference type="ChEBI" id="CHEBI:29105"/>
        <label>2</label>
    </ligand>
</feature>
<feature type="binding site" evidence="7">
    <location>
        <position position="54"/>
    </location>
    <ligand>
        <name>Zn(2+)</name>
        <dbReference type="ChEBI" id="CHEBI:29105"/>
        <label>1</label>
    </ligand>
</feature>
<feature type="binding site" evidence="7">
    <location>
        <position position="52"/>
    </location>
    <ligand>
        <name>Zn(2+)</name>
        <dbReference type="ChEBI" id="CHEBI:29105"/>
        <label>1</label>
    </ligand>
</feature>
<evidence type="ECO:0000256" key="3">
    <source>
        <dbReference type="ARBA" id="ARBA00006759"/>
    </source>
</evidence>
<keyword evidence="6 7" id="KW-0862">Zinc</keyword>
<dbReference type="RefSeq" id="WP_149101978.1">
    <property type="nucleotide sequence ID" value="NZ_VTFT01000001.1"/>
</dbReference>
<evidence type="ECO:0000256" key="5">
    <source>
        <dbReference type="ARBA" id="ARBA00022801"/>
    </source>
</evidence>
<dbReference type="NCBIfam" id="TIGR03413">
    <property type="entry name" value="GSH_gloB"/>
    <property type="match status" value="1"/>
</dbReference>
<evidence type="ECO:0000313" key="10">
    <source>
        <dbReference type="Proteomes" id="UP000324973"/>
    </source>
</evidence>
<feature type="binding site" evidence="7">
    <location>
        <position position="57"/>
    </location>
    <ligand>
        <name>Zn(2+)</name>
        <dbReference type="ChEBI" id="CHEBI:29105"/>
        <label>2</label>
    </ligand>
</feature>
<dbReference type="CDD" id="cd07723">
    <property type="entry name" value="hydroxyacylglutathione_hydrolase_MBL-fold"/>
    <property type="match status" value="1"/>
</dbReference>
<accession>A0A5D4XL68</accession>
<comment type="catalytic activity">
    <reaction evidence="1 7">
        <text>an S-(2-hydroxyacyl)glutathione + H2O = a 2-hydroxy carboxylate + glutathione + H(+)</text>
        <dbReference type="Rhea" id="RHEA:21864"/>
        <dbReference type="ChEBI" id="CHEBI:15377"/>
        <dbReference type="ChEBI" id="CHEBI:15378"/>
        <dbReference type="ChEBI" id="CHEBI:57925"/>
        <dbReference type="ChEBI" id="CHEBI:58896"/>
        <dbReference type="ChEBI" id="CHEBI:71261"/>
        <dbReference type="EC" id="3.1.2.6"/>
    </reaction>
</comment>
<feature type="binding site" evidence="7">
    <location>
        <position position="109"/>
    </location>
    <ligand>
        <name>Zn(2+)</name>
        <dbReference type="ChEBI" id="CHEBI:29105"/>
        <label>1</label>
    </ligand>
</feature>
<gene>
    <name evidence="7 9" type="primary">gloB</name>
    <name evidence="9" type="ORF">FZO89_03615</name>
</gene>
<dbReference type="InterPro" id="IPR050110">
    <property type="entry name" value="Glyoxalase_II_hydrolase"/>
</dbReference>
<dbReference type="SMART" id="SM00849">
    <property type="entry name" value="Lactamase_B"/>
    <property type="match status" value="1"/>
</dbReference>
<dbReference type="InterPro" id="IPR001279">
    <property type="entry name" value="Metallo-B-lactamas"/>
</dbReference>
<dbReference type="GO" id="GO:0019243">
    <property type="term" value="P:methylglyoxal catabolic process to D-lactate via S-lactoyl-glutathione"/>
    <property type="evidence" value="ECO:0007669"/>
    <property type="project" value="UniProtKB-UniRule"/>
</dbReference>
<evidence type="ECO:0000259" key="8">
    <source>
        <dbReference type="SMART" id="SM00849"/>
    </source>
</evidence>
<keyword evidence="4 7" id="KW-0479">Metal-binding</keyword>
<protein>
    <recommendedName>
        <fullName evidence="7">Hydroxyacylglutathione hydrolase</fullName>
        <ecNumber evidence="7">3.1.2.6</ecNumber>
    </recommendedName>
    <alternativeName>
        <fullName evidence="7">Glyoxalase II</fullName>
        <shortName evidence="7">Glx II</shortName>
    </alternativeName>
</protein>
<comment type="subunit">
    <text evidence="7">Monomer.</text>
</comment>
<dbReference type="EMBL" id="VTFT01000001">
    <property type="protein sequence ID" value="TYT25427.1"/>
    <property type="molecule type" value="Genomic_DNA"/>
</dbReference>
<dbReference type="Pfam" id="PF00753">
    <property type="entry name" value="Lactamase_B"/>
    <property type="match status" value="1"/>
</dbReference>
<dbReference type="PIRSF" id="PIRSF005457">
    <property type="entry name" value="Glx"/>
    <property type="match status" value="1"/>
</dbReference>
<dbReference type="Gene3D" id="3.60.15.10">
    <property type="entry name" value="Ribonuclease Z/Hydroxyacylglutathione hydrolase-like"/>
    <property type="match status" value="1"/>
</dbReference>
<comment type="function">
    <text evidence="7">Thiolesterase that catalyzes the hydrolysis of S-D-lactoyl-glutathione to form glutathione and D-lactic acid.</text>
</comment>